<dbReference type="PANTHER" id="PTHR34698:SF2">
    <property type="entry name" value="5-OXOPROLINASE SUBUNIT B"/>
    <property type="match status" value="1"/>
</dbReference>
<dbReference type="Gene3D" id="2.40.100.10">
    <property type="entry name" value="Cyclophilin-like"/>
    <property type="match status" value="1"/>
</dbReference>
<feature type="domain" description="Carboxyltransferase" evidence="4">
    <location>
        <begin position="3"/>
        <end position="205"/>
    </location>
</feature>
<evidence type="ECO:0000259" key="4">
    <source>
        <dbReference type="SMART" id="SM00796"/>
    </source>
</evidence>
<dbReference type="Gene3D" id="3.30.1360.40">
    <property type="match status" value="1"/>
</dbReference>
<keyword evidence="2 5" id="KW-0378">Hydrolase</keyword>
<dbReference type="EMBL" id="CP001791">
    <property type="protein sequence ID" value="ADH98504.1"/>
    <property type="molecule type" value="Genomic_DNA"/>
</dbReference>
<dbReference type="GO" id="GO:0005524">
    <property type="term" value="F:ATP binding"/>
    <property type="evidence" value="ECO:0007669"/>
    <property type="project" value="UniProtKB-KW"/>
</dbReference>
<dbReference type="SUPFAM" id="SSF50891">
    <property type="entry name" value="Cyclophilin-like"/>
    <property type="match status" value="1"/>
</dbReference>
<sequence>MIYAIEQISPRVLSVVFREEISETVHEQVLRVTDLFQGRFPGLIEDVVPSYHQVTLFFTKPMVSNALRDWVYEEIRSDLHEPGQEPKSRIITVPVSYGGTFGPDLEEVARYLQLPSEEVIRLHMNADYTVYMLGFLPGFPYLGGMDPALSIPRKTTPRQRVFAGSVGIAGGQTGVYPSPSPGGWQLIGRTPLSLVDVTKEEPCLFRPGDRIRFEAISETDFQRLSEGE</sequence>
<dbReference type="SUPFAM" id="SSF160467">
    <property type="entry name" value="PH0987 N-terminal domain-like"/>
    <property type="match status" value="1"/>
</dbReference>
<name>D6Y0B3_BACIE</name>
<dbReference type="HOGENOM" id="CLU_020207_1_0_9"/>
<evidence type="ECO:0000313" key="5">
    <source>
        <dbReference type="EMBL" id="ADH98504.1"/>
    </source>
</evidence>
<dbReference type="InterPro" id="IPR010016">
    <property type="entry name" value="PxpB"/>
</dbReference>
<reference evidence="5" key="1">
    <citation type="submission" date="2009-10" db="EMBL/GenBank/DDBJ databases">
        <title>Complete sequence of Bacillus selenitireducens MLS10.</title>
        <authorList>
            <consortium name="US DOE Joint Genome Institute"/>
            <person name="Lucas S."/>
            <person name="Copeland A."/>
            <person name="Lapidus A."/>
            <person name="Glavina del Rio T."/>
            <person name="Dalin E."/>
            <person name="Tice H."/>
            <person name="Bruce D."/>
            <person name="Goodwin L."/>
            <person name="Pitluck S."/>
            <person name="Sims D."/>
            <person name="Brettin T."/>
            <person name="Detter J.C."/>
            <person name="Han C."/>
            <person name="Larimer F."/>
            <person name="Land M."/>
            <person name="Hauser L."/>
            <person name="Kyrpides N."/>
            <person name="Ovchinnikova G."/>
            <person name="Stolz J."/>
        </authorList>
    </citation>
    <scope>NUCLEOTIDE SEQUENCE [LARGE SCALE GENOMIC DNA]</scope>
    <source>
        <strain evidence="5">MLS10</strain>
    </source>
</reference>
<dbReference type="Pfam" id="PF02682">
    <property type="entry name" value="CT_C_D"/>
    <property type="match status" value="1"/>
</dbReference>
<keyword evidence="3" id="KW-0067">ATP-binding</keyword>
<proteinExistence type="predicted"/>
<accession>D6Y0B3</accession>
<dbReference type="KEGG" id="bse:Bsel_0983"/>
<gene>
    <name evidence="5" type="ordered locus">Bsel_0983</name>
</gene>
<evidence type="ECO:0000256" key="3">
    <source>
        <dbReference type="ARBA" id="ARBA00022840"/>
    </source>
</evidence>
<keyword evidence="6" id="KW-1185">Reference proteome</keyword>
<evidence type="ECO:0000313" key="6">
    <source>
        <dbReference type="Proteomes" id="UP000000271"/>
    </source>
</evidence>
<dbReference type="STRING" id="439292.Bsel_0983"/>
<dbReference type="PANTHER" id="PTHR34698">
    <property type="entry name" value="5-OXOPROLINASE SUBUNIT B"/>
    <property type="match status" value="1"/>
</dbReference>
<evidence type="ECO:0000256" key="2">
    <source>
        <dbReference type="ARBA" id="ARBA00022801"/>
    </source>
</evidence>
<dbReference type="RefSeq" id="WP_013171929.1">
    <property type="nucleotide sequence ID" value="NC_014219.1"/>
</dbReference>
<keyword evidence="1" id="KW-0547">Nucleotide-binding</keyword>
<evidence type="ECO:0000256" key="1">
    <source>
        <dbReference type="ARBA" id="ARBA00022741"/>
    </source>
</evidence>
<dbReference type="InterPro" id="IPR029000">
    <property type="entry name" value="Cyclophilin-like_dom_sf"/>
</dbReference>
<dbReference type="GO" id="GO:0016787">
    <property type="term" value="F:hydrolase activity"/>
    <property type="evidence" value="ECO:0007669"/>
    <property type="project" value="UniProtKB-KW"/>
</dbReference>
<protein>
    <submittedName>
        <fullName evidence="5">Allophanate hydrolase subunit 1</fullName>
    </submittedName>
</protein>
<dbReference type="eggNOG" id="COG2049">
    <property type="taxonomic scope" value="Bacteria"/>
</dbReference>
<dbReference type="Proteomes" id="UP000000271">
    <property type="component" value="Chromosome"/>
</dbReference>
<dbReference type="SMART" id="SM00796">
    <property type="entry name" value="AHS1"/>
    <property type="match status" value="1"/>
</dbReference>
<dbReference type="InterPro" id="IPR003833">
    <property type="entry name" value="CT_C_D"/>
</dbReference>
<dbReference type="AlphaFoldDB" id="D6Y0B3"/>
<dbReference type="NCBIfam" id="TIGR00370">
    <property type="entry name" value="5-oxoprolinase subunit PxpB"/>
    <property type="match status" value="1"/>
</dbReference>
<organism evidence="5 6">
    <name type="scientific">Bacillus selenitireducens (strain ATCC 700615 / DSM 15326 / MLS10)</name>
    <dbReference type="NCBI Taxonomy" id="439292"/>
    <lineage>
        <taxon>Bacteria</taxon>
        <taxon>Bacillati</taxon>
        <taxon>Bacillota</taxon>
        <taxon>Bacilli</taxon>
        <taxon>Bacillales</taxon>
        <taxon>Bacillaceae</taxon>
        <taxon>Salisediminibacterium</taxon>
    </lineage>
</organism>